<keyword evidence="2" id="KW-1185">Reference proteome</keyword>
<evidence type="ECO:0000313" key="1">
    <source>
        <dbReference type="EMBL" id="TFK12008.1"/>
    </source>
</evidence>
<reference evidence="1 2" key="1">
    <citation type="submission" date="2019-04" db="EMBL/GenBank/DDBJ databases">
        <title>Draft genome of the big-headed turtle Platysternon megacephalum.</title>
        <authorList>
            <person name="Gong S."/>
        </authorList>
    </citation>
    <scope>NUCLEOTIDE SEQUENCE [LARGE SCALE GENOMIC DNA]</scope>
    <source>
        <strain evidence="1">DO16091913</strain>
        <tissue evidence="1">Muscle</tissue>
    </source>
</reference>
<organism evidence="1 2">
    <name type="scientific">Platysternon megacephalum</name>
    <name type="common">big-headed turtle</name>
    <dbReference type="NCBI Taxonomy" id="55544"/>
    <lineage>
        <taxon>Eukaryota</taxon>
        <taxon>Metazoa</taxon>
        <taxon>Chordata</taxon>
        <taxon>Craniata</taxon>
        <taxon>Vertebrata</taxon>
        <taxon>Euteleostomi</taxon>
        <taxon>Archelosauria</taxon>
        <taxon>Testudinata</taxon>
        <taxon>Testudines</taxon>
        <taxon>Cryptodira</taxon>
        <taxon>Durocryptodira</taxon>
        <taxon>Testudinoidea</taxon>
        <taxon>Platysternidae</taxon>
        <taxon>Platysternon</taxon>
    </lineage>
</organism>
<dbReference type="EMBL" id="QXTE01000025">
    <property type="protein sequence ID" value="TFK12008.1"/>
    <property type="molecule type" value="Genomic_DNA"/>
</dbReference>
<name>A0A4D9EY54_9SAUR</name>
<sequence length="131" mass="14519">MRPRNKQAEAEQVPFNHSERLLLVMSVANREAGAGYKPGSSLRVSEMWLRSIRSKEVSELEQWVGLSAPEPPLRSPEPASDAFAYLPSRLGPSERLDLVCLFPACSAKKVASLCVSLLRVWVCVCVCYSLI</sequence>
<gene>
    <name evidence="1" type="ORF">DR999_PMT04444</name>
</gene>
<dbReference type="AlphaFoldDB" id="A0A4D9EY54"/>
<comment type="caution">
    <text evidence="1">The sequence shown here is derived from an EMBL/GenBank/DDBJ whole genome shotgun (WGS) entry which is preliminary data.</text>
</comment>
<dbReference type="Proteomes" id="UP000297703">
    <property type="component" value="Unassembled WGS sequence"/>
</dbReference>
<evidence type="ECO:0000313" key="2">
    <source>
        <dbReference type="Proteomes" id="UP000297703"/>
    </source>
</evidence>
<accession>A0A4D9EY54</accession>
<reference evidence="1 2" key="2">
    <citation type="submission" date="2019-04" db="EMBL/GenBank/DDBJ databases">
        <title>The genome sequence of big-headed turtle.</title>
        <authorList>
            <person name="Gong S."/>
        </authorList>
    </citation>
    <scope>NUCLEOTIDE SEQUENCE [LARGE SCALE GENOMIC DNA]</scope>
    <source>
        <strain evidence="1">DO16091913</strain>
        <tissue evidence="1">Muscle</tissue>
    </source>
</reference>
<protein>
    <submittedName>
        <fullName evidence="1">E3 ubiquitin-protein ligase TRIM71</fullName>
    </submittedName>
</protein>
<proteinExistence type="predicted"/>